<dbReference type="Pfam" id="PF01541">
    <property type="entry name" value="GIY-YIG"/>
    <property type="match status" value="1"/>
</dbReference>
<dbReference type="CDD" id="cd10448">
    <property type="entry name" value="GIY-YIG_unchar_3"/>
    <property type="match status" value="1"/>
</dbReference>
<feature type="region of interest" description="Disordered" evidence="2">
    <location>
        <begin position="103"/>
        <end position="124"/>
    </location>
</feature>
<dbReference type="eggNOG" id="COG2827">
    <property type="taxonomic scope" value="Bacteria"/>
</dbReference>
<dbReference type="InterPro" id="IPR050190">
    <property type="entry name" value="UPF0213_domain"/>
</dbReference>
<protein>
    <submittedName>
        <fullName evidence="4">Excinuclease ABC C subunit domain protein</fullName>
    </submittedName>
</protein>
<name>D8JRA3_HYPDA</name>
<dbReference type="Proteomes" id="UP000002033">
    <property type="component" value="Chromosome"/>
</dbReference>
<dbReference type="KEGG" id="hdn:Hden_2291"/>
<feature type="domain" description="GIY-YIG" evidence="3">
    <location>
        <begin position="2"/>
        <end position="79"/>
    </location>
</feature>
<evidence type="ECO:0000313" key="5">
    <source>
        <dbReference type="Proteomes" id="UP000002033"/>
    </source>
</evidence>
<evidence type="ECO:0000256" key="2">
    <source>
        <dbReference type="SAM" id="MobiDB-lite"/>
    </source>
</evidence>
<dbReference type="HOGENOM" id="CLU_135650_3_1_5"/>
<evidence type="ECO:0000313" key="4">
    <source>
        <dbReference type="EMBL" id="ADJ24088.1"/>
    </source>
</evidence>
<dbReference type="PANTHER" id="PTHR34477:SF5">
    <property type="entry name" value="BSL5627 PROTEIN"/>
    <property type="match status" value="1"/>
</dbReference>
<dbReference type="AlphaFoldDB" id="D8JRA3"/>
<dbReference type="OrthoDB" id="287318at2"/>
<dbReference type="Gene3D" id="3.40.1440.10">
    <property type="entry name" value="GIY-YIG endonuclease"/>
    <property type="match status" value="1"/>
</dbReference>
<proteinExistence type="inferred from homology"/>
<evidence type="ECO:0000256" key="1">
    <source>
        <dbReference type="ARBA" id="ARBA00007435"/>
    </source>
</evidence>
<dbReference type="PANTHER" id="PTHR34477">
    <property type="entry name" value="UPF0213 PROTEIN YHBQ"/>
    <property type="match status" value="1"/>
</dbReference>
<dbReference type="InterPro" id="IPR035901">
    <property type="entry name" value="GIY-YIG_endonuc_sf"/>
</dbReference>
<gene>
    <name evidence="4" type="ordered locus">Hden_2291</name>
</gene>
<evidence type="ECO:0000259" key="3">
    <source>
        <dbReference type="PROSITE" id="PS50164"/>
    </source>
</evidence>
<keyword evidence="5" id="KW-1185">Reference proteome</keyword>
<sequence length="124" mass="14258">MKRPCVYILASKPYGTLYVGVTSDLPHRMAQHDQGLIDGFTKKYRVKTLVYYEMHETMDAAIVREKRLKRWQRTWKYRLIEQMNPEWSNLVDAATGEIEFGSIDAPNLVPDSPSNLDGSPPTRG</sequence>
<accession>D8JRA3</accession>
<dbReference type="PROSITE" id="PS50164">
    <property type="entry name" value="GIY_YIG"/>
    <property type="match status" value="1"/>
</dbReference>
<organism evidence="4 5">
    <name type="scientific">Hyphomicrobium denitrificans (strain ATCC 51888 / DSM 1869 / NCIMB 11706 / TK 0415)</name>
    <dbReference type="NCBI Taxonomy" id="582899"/>
    <lineage>
        <taxon>Bacteria</taxon>
        <taxon>Pseudomonadati</taxon>
        <taxon>Pseudomonadota</taxon>
        <taxon>Alphaproteobacteria</taxon>
        <taxon>Hyphomicrobiales</taxon>
        <taxon>Hyphomicrobiaceae</taxon>
        <taxon>Hyphomicrobium</taxon>
    </lineage>
</organism>
<dbReference type="InterPro" id="IPR000305">
    <property type="entry name" value="GIY-YIG_endonuc"/>
</dbReference>
<dbReference type="SUPFAM" id="SSF82771">
    <property type="entry name" value="GIY-YIG endonuclease"/>
    <property type="match status" value="1"/>
</dbReference>
<dbReference type="EMBL" id="CP002083">
    <property type="protein sequence ID" value="ADJ24088.1"/>
    <property type="molecule type" value="Genomic_DNA"/>
</dbReference>
<comment type="similarity">
    <text evidence="1">Belongs to the UPF0213 family.</text>
</comment>
<dbReference type="RefSeq" id="WP_013216247.1">
    <property type="nucleotide sequence ID" value="NC_014313.1"/>
</dbReference>
<reference evidence="5" key="1">
    <citation type="journal article" date="2011" name="J. Bacteriol.">
        <title>Genome sequences of eight morphologically diverse alphaproteobacteria.</title>
        <authorList>
            <consortium name="US DOE Joint Genome Institute"/>
            <person name="Brown P.J."/>
            <person name="Kysela D.T."/>
            <person name="Buechlein A."/>
            <person name="Hemmerich C."/>
            <person name="Brun Y.V."/>
        </authorList>
    </citation>
    <scope>NUCLEOTIDE SEQUENCE [LARGE SCALE GENOMIC DNA]</scope>
    <source>
        <strain evidence="5">ATCC 51888 / DSM 1869 / NCIB 11706 / TK 0415</strain>
    </source>
</reference>